<keyword evidence="2" id="KW-1185">Reference proteome</keyword>
<evidence type="ECO:0000313" key="1">
    <source>
        <dbReference type="EMBL" id="KAJ8964446.1"/>
    </source>
</evidence>
<dbReference type="SUPFAM" id="SSF56436">
    <property type="entry name" value="C-type lectin-like"/>
    <property type="match status" value="1"/>
</dbReference>
<protein>
    <recommendedName>
        <fullName evidence="3">C-type lectin domain-containing protein</fullName>
    </recommendedName>
</protein>
<organism evidence="1 2">
    <name type="scientific">Rhamnusium bicolor</name>
    <dbReference type="NCBI Taxonomy" id="1586634"/>
    <lineage>
        <taxon>Eukaryota</taxon>
        <taxon>Metazoa</taxon>
        <taxon>Ecdysozoa</taxon>
        <taxon>Arthropoda</taxon>
        <taxon>Hexapoda</taxon>
        <taxon>Insecta</taxon>
        <taxon>Pterygota</taxon>
        <taxon>Neoptera</taxon>
        <taxon>Endopterygota</taxon>
        <taxon>Coleoptera</taxon>
        <taxon>Polyphaga</taxon>
        <taxon>Cucujiformia</taxon>
        <taxon>Chrysomeloidea</taxon>
        <taxon>Cerambycidae</taxon>
        <taxon>Lepturinae</taxon>
        <taxon>Rhagiini</taxon>
        <taxon>Rhamnusium</taxon>
    </lineage>
</organism>
<dbReference type="CDD" id="cd00037">
    <property type="entry name" value="CLECT"/>
    <property type="match status" value="1"/>
</dbReference>
<dbReference type="Gene3D" id="3.10.100.10">
    <property type="entry name" value="Mannose-Binding Protein A, subunit A"/>
    <property type="match status" value="1"/>
</dbReference>
<gene>
    <name evidence="1" type="ORF">NQ314_004905</name>
</gene>
<dbReference type="EMBL" id="JANEYF010001349">
    <property type="protein sequence ID" value="KAJ8964446.1"/>
    <property type="molecule type" value="Genomic_DNA"/>
</dbReference>
<dbReference type="AlphaFoldDB" id="A0AAV8ZKS4"/>
<accession>A0AAV8ZKS4</accession>
<dbReference type="InterPro" id="IPR016187">
    <property type="entry name" value="CTDL_fold"/>
</dbReference>
<evidence type="ECO:0000313" key="2">
    <source>
        <dbReference type="Proteomes" id="UP001162156"/>
    </source>
</evidence>
<dbReference type="Proteomes" id="UP001162156">
    <property type="component" value="Unassembled WGS sequence"/>
</dbReference>
<comment type="caution">
    <text evidence="1">The sequence shown here is derived from an EMBL/GenBank/DDBJ whole genome shotgun (WGS) entry which is preliminary data.</text>
</comment>
<reference evidence="1" key="1">
    <citation type="journal article" date="2023" name="Insect Mol. Biol.">
        <title>Genome sequencing provides insights into the evolution of gene families encoding plant cell wall-degrading enzymes in longhorned beetles.</title>
        <authorList>
            <person name="Shin N.R."/>
            <person name="Okamura Y."/>
            <person name="Kirsch R."/>
            <person name="Pauchet Y."/>
        </authorList>
    </citation>
    <scope>NUCLEOTIDE SEQUENCE</scope>
    <source>
        <strain evidence="1">RBIC_L_NR</strain>
    </source>
</reference>
<evidence type="ECO:0008006" key="3">
    <source>
        <dbReference type="Google" id="ProtNLM"/>
    </source>
</evidence>
<proteinExistence type="predicted"/>
<name>A0AAV8ZKS4_9CUCU</name>
<dbReference type="InterPro" id="IPR016186">
    <property type="entry name" value="C-type_lectin-like/link_sf"/>
</dbReference>
<sequence>MFVTVACAQELPEKRPVKRSYVCPPKFVRQGHRCYFFSKEPATWQDAHFHCRDMHSNIAIIKNANQDKLIRNFLSTKSLGR</sequence>